<sequence>MGTSESECQHLISPLTRVQISGDQALSTVNVIQECLQWLGRREQSTGQRRALLAKYGAATRDLRVTMSSSPYSPTLGIAAFLFTLYEMIVNIDSEDHTWQIHLGGLLNILSQLPSYQGDDQVQSVQLAIEIANSEGDPFQALASHDMGDIAKAFVILDIAMLRLRQVAEDLENLCQEVKTPRKLDVQKLRASIKHIQRNLNLFPKICQSLNFDIAEMHIDDILGNHLLLARVNDYHCLQIITSDLLVETGRYVYSNGSFEKSKEYSILYGIIHQATRSIRAAVPGVLHRTAAQTQDYDNRPMKPLISGLLVVWPLCCCYKASELSLSQQDWIRDTLWSIGSDGFIPKASALAQSQGANAKWTDVLAGLLLVRVATSGELRCLVGCSGPL</sequence>
<reference evidence="1 2" key="1">
    <citation type="journal article" date="2016" name="Fungal Biol.">
        <title>The genome of Xylona heveae provides a window into fungal endophytism.</title>
        <authorList>
            <person name="Gazis R."/>
            <person name="Kuo A."/>
            <person name="Riley R."/>
            <person name="LaButti K."/>
            <person name="Lipzen A."/>
            <person name="Lin J."/>
            <person name="Amirebrahimi M."/>
            <person name="Hesse C.N."/>
            <person name="Spatafora J.W."/>
            <person name="Henrissat B."/>
            <person name="Hainaut M."/>
            <person name="Grigoriev I.V."/>
            <person name="Hibbett D.S."/>
        </authorList>
    </citation>
    <scope>NUCLEOTIDE SEQUENCE [LARGE SCALE GENOMIC DNA]</scope>
    <source>
        <strain evidence="1 2">TC161</strain>
    </source>
</reference>
<dbReference type="Proteomes" id="UP000076632">
    <property type="component" value="Unassembled WGS sequence"/>
</dbReference>
<dbReference type="AlphaFoldDB" id="A0A165J8C0"/>
<keyword evidence="2" id="KW-1185">Reference proteome</keyword>
<dbReference type="PANTHER" id="PTHR38791">
    <property type="entry name" value="ZN(II)2CYS6 TRANSCRIPTION FACTOR (EUROFUNG)-RELATED-RELATED"/>
    <property type="match status" value="1"/>
</dbReference>
<accession>A0A165J8C0</accession>
<dbReference type="PANTHER" id="PTHR38791:SF13">
    <property type="entry name" value="ZN(2)-C6 FUNGAL-TYPE DOMAIN-CONTAINING PROTEIN"/>
    <property type="match status" value="1"/>
</dbReference>
<organism evidence="1 2">
    <name type="scientific">Xylona heveae (strain CBS 132557 / TC161)</name>
    <dbReference type="NCBI Taxonomy" id="1328760"/>
    <lineage>
        <taxon>Eukaryota</taxon>
        <taxon>Fungi</taxon>
        <taxon>Dikarya</taxon>
        <taxon>Ascomycota</taxon>
        <taxon>Pezizomycotina</taxon>
        <taxon>Xylonomycetes</taxon>
        <taxon>Xylonales</taxon>
        <taxon>Xylonaceae</taxon>
        <taxon>Xylona</taxon>
    </lineage>
</organism>
<evidence type="ECO:0000313" key="1">
    <source>
        <dbReference type="EMBL" id="KZF25885.1"/>
    </source>
</evidence>
<dbReference type="GeneID" id="28900788"/>
<dbReference type="EMBL" id="KV407454">
    <property type="protein sequence ID" value="KZF25885.1"/>
    <property type="molecule type" value="Genomic_DNA"/>
</dbReference>
<dbReference type="OrthoDB" id="4226149at2759"/>
<gene>
    <name evidence="1" type="ORF">L228DRAFT_279153</name>
</gene>
<protein>
    <submittedName>
        <fullName evidence="1">Uncharacterized protein</fullName>
    </submittedName>
</protein>
<proteinExistence type="predicted"/>
<dbReference type="InParanoid" id="A0A165J8C0"/>
<dbReference type="InterPro" id="IPR053175">
    <property type="entry name" value="DHMBA_Reg_Transcription_Factor"/>
</dbReference>
<evidence type="ECO:0000313" key="2">
    <source>
        <dbReference type="Proteomes" id="UP000076632"/>
    </source>
</evidence>
<dbReference type="RefSeq" id="XP_018191440.1">
    <property type="nucleotide sequence ID" value="XM_018335651.1"/>
</dbReference>
<dbReference type="OMA" id="IAEMHID"/>
<name>A0A165J8C0_XYLHT</name>